<feature type="transmembrane region" description="Helical" evidence="6">
    <location>
        <begin position="575"/>
        <end position="594"/>
    </location>
</feature>
<dbReference type="EMBL" id="DSFH01000017">
    <property type="protein sequence ID" value="HEW63611.1"/>
    <property type="molecule type" value="Genomic_DNA"/>
</dbReference>
<dbReference type="RefSeq" id="WP_272984885.1">
    <property type="nucleotide sequence ID" value="NZ_DSFH01000017.1"/>
</dbReference>
<comment type="caution">
    <text evidence="7">The sequence shown here is derived from an EMBL/GenBank/DDBJ whole genome shotgun (WGS) entry which is preliminary data.</text>
</comment>
<evidence type="ECO:0000256" key="1">
    <source>
        <dbReference type="ARBA" id="ARBA00004141"/>
    </source>
</evidence>
<comment type="subcellular location">
    <subcellularLocation>
        <location evidence="1">Membrane</location>
        <topology evidence="1">Multi-pass membrane protein</topology>
    </subcellularLocation>
</comment>
<dbReference type="Proteomes" id="UP000886076">
    <property type="component" value="Unassembled WGS sequence"/>
</dbReference>
<organism evidence="7">
    <name type="scientific">Fervidicoccus fontis</name>
    <dbReference type="NCBI Taxonomy" id="683846"/>
    <lineage>
        <taxon>Archaea</taxon>
        <taxon>Thermoproteota</taxon>
        <taxon>Thermoprotei</taxon>
        <taxon>Fervidicoccales</taxon>
        <taxon>Fervidicoccaceae</taxon>
        <taxon>Fervidicoccus</taxon>
    </lineage>
</organism>
<feature type="transmembrane region" description="Helical" evidence="6">
    <location>
        <begin position="21"/>
        <end position="38"/>
    </location>
</feature>
<evidence type="ECO:0000256" key="6">
    <source>
        <dbReference type="SAM" id="Phobius"/>
    </source>
</evidence>
<feature type="transmembrane region" description="Helical" evidence="6">
    <location>
        <begin position="606"/>
        <end position="624"/>
    </location>
</feature>
<evidence type="ECO:0000256" key="2">
    <source>
        <dbReference type="ARBA" id="ARBA00022448"/>
    </source>
</evidence>
<dbReference type="InterPro" id="IPR004813">
    <property type="entry name" value="OPT"/>
</dbReference>
<sequence>MGEEKKETSYVPPEKAMPELSLRYLILGIILALLFAATNAYLGLYSGMTISASIPAAIIAIAVFRAMRTRNILGNNIVQTIACAGEALAAGAIFTLPALIIINIYMNLPFWTTTALVAIAGTLGAALTTIIRKPYIKEEKLPFPEGKAGAEVLIVGDKGGASTKPLLTGGIIGGIFKFLEGIGLWPGTVEAATKLGSSLFYFGSDLSTALAAIGYIVGINVAVLIFLGGILGWIILIPILATHTALTGSALDMAYSIWSSQIRYIGVGTMLLGGLWTIFRLRGAIARGIKSGISAARKRSSEGIERTERELPLNVAFILVAIFDMVLMGVFYYITRALGLSILLGILTLILSFLGVSIAGYLTGLVGSSNLPVSGITIMNLLIAALILRLLGIGGVEGSLGTLLVAAMICMGSAVAGDMIQTLFIGYVVGGTPWKQQVGMIVGSFASAFIIAPILNLLINAYGIAGTPTAKGSMALAAPQATLMSKLTEAIFTGTLNWTMLFIGFAIAIVLIITDEILARKKSKFRTPVMPVAIGIYLPFSLSVPIFVGGLVNWLVGKKIKRASDESTDAGTIGAAGLIAGESIIGIVFAALIVSGISITSPVSSGILGIIVLLLVLAWVYRVGVKNTSNSKN</sequence>
<dbReference type="AlphaFoldDB" id="A0A7C2ZSU5"/>
<keyword evidence="3 6" id="KW-0812">Transmembrane</keyword>
<protein>
    <submittedName>
        <fullName evidence="7">Oligopeptide transporter, OPT family</fullName>
    </submittedName>
</protein>
<evidence type="ECO:0000313" key="7">
    <source>
        <dbReference type="EMBL" id="HEW63611.1"/>
    </source>
</evidence>
<feature type="transmembrane region" description="Helical" evidence="6">
    <location>
        <begin position="44"/>
        <end position="64"/>
    </location>
</feature>
<reference evidence="7" key="1">
    <citation type="journal article" date="2020" name="mSystems">
        <title>Genome- and Community-Level Interaction Insights into Carbon Utilization and Element Cycling Functions of Hydrothermarchaeota in Hydrothermal Sediment.</title>
        <authorList>
            <person name="Zhou Z."/>
            <person name="Liu Y."/>
            <person name="Xu W."/>
            <person name="Pan J."/>
            <person name="Luo Z.H."/>
            <person name="Li M."/>
        </authorList>
    </citation>
    <scope>NUCLEOTIDE SEQUENCE [LARGE SCALE GENOMIC DNA]</scope>
    <source>
        <strain evidence="7">SpSt-1261</strain>
    </source>
</reference>
<keyword evidence="4 6" id="KW-1133">Transmembrane helix</keyword>
<accession>A0A7C2ZSU5</accession>
<dbReference type="InterPro" id="IPR004814">
    <property type="entry name" value="Oligopep_transpt"/>
</dbReference>
<feature type="transmembrane region" description="Helical" evidence="6">
    <location>
        <begin position="261"/>
        <end position="281"/>
    </location>
</feature>
<feature type="transmembrane region" description="Helical" evidence="6">
    <location>
        <begin position="76"/>
        <end position="102"/>
    </location>
</feature>
<feature type="transmembrane region" description="Helical" evidence="6">
    <location>
        <begin position="441"/>
        <end position="465"/>
    </location>
</feature>
<feature type="transmembrane region" description="Helical" evidence="6">
    <location>
        <begin position="311"/>
        <end position="334"/>
    </location>
</feature>
<dbReference type="PANTHER" id="PTHR31645">
    <property type="entry name" value="OLIGOPEPTIDE TRANSPORTER YGL114W-RELATED"/>
    <property type="match status" value="1"/>
</dbReference>
<evidence type="ECO:0000256" key="5">
    <source>
        <dbReference type="ARBA" id="ARBA00023136"/>
    </source>
</evidence>
<dbReference type="NCBIfam" id="TIGR00733">
    <property type="entry name" value="OPT family oligopeptide transporter"/>
    <property type="match status" value="1"/>
</dbReference>
<dbReference type="GO" id="GO:0035673">
    <property type="term" value="F:oligopeptide transmembrane transporter activity"/>
    <property type="evidence" value="ECO:0007669"/>
    <property type="project" value="InterPro"/>
</dbReference>
<feature type="transmembrane region" description="Helical" evidence="6">
    <location>
        <begin position="371"/>
        <end position="391"/>
    </location>
</feature>
<feature type="transmembrane region" description="Helical" evidence="6">
    <location>
        <begin position="212"/>
        <end position="241"/>
    </location>
</feature>
<feature type="transmembrane region" description="Helical" evidence="6">
    <location>
        <begin position="340"/>
        <end position="364"/>
    </location>
</feature>
<feature type="transmembrane region" description="Helical" evidence="6">
    <location>
        <begin position="403"/>
        <end position="429"/>
    </location>
</feature>
<dbReference type="PANTHER" id="PTHR31645:SF0">
    <property type="entry name" value="OLIGOPEPTIDE TRANSPORTER YGL114W-RELATED"/>
    <property type="match status" value="1"/>
</dbReference>
<feature type="transmembrane region" description="Helical" evidence="6">
    <location>
        <begin position="490"/>
        <end position="513"/>
    </location>
</feature>
<dbReference type="NCBIfam" id="TIGR00728">
    <property type="entry name" value="OPT_sfam"/>
    <property type="match status" value="1"/>
</dbReference>
<keyword evidence="2" id="KW-0813">Transport</keyword>
<gene>
    <name evidence="7" type="ORF">ENO39_00930</name>
</gene>
<feature type="transmembrane region" description="Helical" evidence="6">
    <location>
        <begin position="108"/>
        <end position="131"/>
    </location>
</feature>
<evidence type="ECO:0000256" key="4">
    <source>
        <dbReference type="ARBA" id="ARBA00022989"/>
    </source>
</evidence>
<feature type="transmembrane region" description="Helical" evidence="6">
    <location>
        <begin position="534"/>
        <end position="555"/>
    </location>
</feature>
<evidence type="ECO:0000256" key="3">
    <source>
        <dbReference type="ARBA" id="ARBA00022692"/>
    </source>
</evidence>
<dbReference type="GO" id="GO:0016020">
    <property type="term" value="C:membrane"/>
    <property type="evidence" value="ECO:0007669"/>
    <property type="project" value="UniProtKB-SubCell"/>
</dbReference>
<name>A0A7C2ZSU5_9CREN</name>
<keyword evidence="5 6" id="KW-0472">Membrane</keyword>
<dbReference type="InterPro" id="IPR045035">
    <property type="entry name" value="YSL-like"/>
</dbReference>
<proteinExistence type="predicted"/>
<dbReference type="Pfam" id="PF03169">
    <property type="entry name" value="OPT"/>
    <property type="match status" value="1"/>
</dbReference>